<proteinExistence type="predicted"/>
<evidence type="ECO:0000256" key="2">
    <source>
        <dbReference type="ARBA" id="ARBA00023315"/>
    </source>
</evidence>
<keyword evidence="2" id="KW-0012">Acyltransferase</keyword>
<dbReference type="OrthoDB" id="70840at2"/>
<dbReference type="Gene3D" id="3.40.630.30">
    <property type="match status" value="1"/>
</dbReference>
<feature type="domain" description="N-acetyltransferase" evidence="3">
    <location>
        <begin position="11"/>
        <end position="163"/>
    </location>
</feature>
<dbReference type="Proteomes" id="UP000295685">
    <property type="component" value="Unassembled WGS sequence"/>
</dbReference>
<sequence>MTACEDLLQFTTVQQQDPLAAPLLAELAVEYSTRYGGTLDEHHEFLVNYPAAHFEAPDGGLLIGVQGGVAVTGGAFQRYDADTAELKRIWTSSAHRRQGLAVRTLAALEQEIRGRGYRRIYLTTGPRQPEAKALYLAAGYRPLYDQTLSADEVGIHPFEKDLET</sequence>
<dbReference type="CDD" id="cd04301">
    <property type="entry name" value="NAT_SF"/>
    <property type="match status" value="1"/>
</dbReference>
<dbReference type="Pfam" id="PF00583">
    <property type="entry name" value="Acetyltransf_1"/>
    <property type="match status" value="1"/>
</dbReference>
<evidence type="ECO:0000313" key="4">
    <source>
        <dbReference type="EMBL" id="TDZ96242.1"/>
    </source>
</evidence>
<dbReference type="PANTHER" id="PTHR43877">
    <property type="entry name" value="AMINOALKYLPHOSPHONATE N-ACETYLTRANSFERASE-RELATED-RELATED"/>
    <property type="match status" value="1"/>
</dbReference>
<gene>
    <name evidence="5" type="ORF">CCUG60883_02644</name>
    <name evidence="4" type="ORF">CCUG60885_02385</name>
</gene>
<evidence type="ECO:0000313" key="5">
    <source>
        <dbReference type="EMBL" id="TEA05339.1"/>
    </source>
</evidence>
<dbReference type="EMBL" id="PECK01000003">
    <property type="protein sequence ID" value="TDZ96242.1"/>
    <property type="molecule type" value="Genomic_DNA"/>
</dbReference>
<dbReference type="RefSeq" id="WP_078362060.1">
    <property type="nucleotide sequence ID" value="NZ_PECK01000003.1"/>
</dbReference>
<dbReference type="SUPFAM" id="SSF55729">
    <property type="entry name" value="Acyl-CoA N-acyltransferases (Nat)"/>
    <property type="match status" value="1"/>
</dbReference>
<reference evidence="6 7" key="1">
    <citation type="journal article" date="2019" name="Sci. Rep.">
        <title>Extended insight into the Mycobacterium chelonae-abscessus complex through whole genome sequencing of Mycobacterium salmoniphilum outbreak and Mycobacterium salmoniphilum-like strains.</title>
        <authorList>
            <person name="Behra P.R.K."/>
            <person name="Das S."/>
            <person name="Pettersson B.M.F."/>
            <person name="Shirreff L."/>
            <person name="DuCote T."/>
            <person name="Jacobsson K.G."/>
            <person name="Ennis D.G."/>
            <person name="Kirsebom L.A."/>
        </authorList>
    </citation>
    <scope>NUCLEOTIDE SEQUENCE [LARGE SCALE GENOMIC DNA]</scope>
    <source>
        <strain evidence="5 6">CCUG 60883</strain>
        <strain evidence="4 7">CCUG 60885</strain>
    </source>
</reference>
<dbReference type="PROSITE" id="PS51186">
    <property type="entry name" value="GNAT"/>
    <property type="match status" value="1"/>
</dbReference>
<dbReference type="InterPro" id="IPR050832">
    <property type="entry name" value="Bact_Acetyltransf"/>
</dbReference>
<dbReference type="GO" id="GO:0016747">
    <property type="term" value="F:acyltransferase activity, transferring groups other than amino-acyl groups"/>
    <property type="evidence" value="ECO:0007669"/>
    <property type="project" value="InterPro"/>
</dbReference>
<evidence type="ECO:0000256" key="1">
    <source>
        <dbReference type="ARBA" id="ARBA00022679"/>
    </source>
</evidence>
<keyword evidence="6" id="KW-1185">Reference proteome</keyword>
<dbReference type="PANTHER" id="PTHR43877:SF2">
    <property type="entry name" value="AMINOALKYLPHOSPHONATE N-ACETYLTRANSFERASE-RELATED"/>
    <property type="match status" value="1"/>
</dbReference>
<comment type="caution">
    <text evidence="4">The sequence shown here is derived from an EMBL/GenBank/DDBJ whole genome shotgun (WGS) entry which is preliminary data.</text>
</comment>
<evidence type="ECO:0000313" key="6">
    <source>
        <dbReference type="Proteomes" id="UP000294844"/>
    </source>
</evidence>
<dbReference type="EMBL" id="PECM01000008">
    <property type="protein sequence ID" value="TEA05339.1"/>
    <property type="molecule type" value="Genomic_DNA"/>
</dbReference>
<accession>A0A4R8SHD5</accession>
<protein>
    <submittedName>
        <fullName evidence="4">Acetyltransferase (GNAT) family protein</fullName>
    </submittedName>
</protein>
<name>A0A4R8SHD5_9MYCO</name>
<evidence type="ECO:0000313" key="7">
    <source>
        <dbReference type="Proteomes" id="UP000295685"/>
    </source>
</evidence>
<evidence type="ECO:0000259" key="3">
    <source>
        <dbReference type="PROSITE" id="PS51186"/>
    </source>
</evidence>
<dbReference type="AlphaFoldDB" id="A0A4R8SHD5"/>
<organism evidence="4 7">
    <name type="scientific">Mycobacteroides salmoniphilum</name>
    <dbReference type="NCBI Taxonomy" id="404941"/>
    <lineage>
        <taxon>Bacteria</taxon>
        <taxon>Bacillati</taxon>
        <taxon>Actinomycetota</taxon>
        <taxon>Actinomycetes</taxon>
        <taxon>Mycobacteriales</taxon>
        <taxon>Mycobacteriaceae</taxon>
        <taxon>Mycobacteroides</taxon>
    </lineage>
</organism>
<dbReference type="Proteomes" id="UP000294844">
    <property type="component" value="Unassembled WGS sequence"/>
</dbReference>
<keyword evidence="1 4" id="KW-0808">Transferase</keyword>
<dbReference type="InterPro" id="IPR016181">
    <property type="entry name" value="Acyl_CoA_acyltransferase"/>
</dbReference>
<dbReference type="InterPro" id="IPR000182">
    <property type="entry name" value="GNAT_dom"/>
</dbReference>